<evidence type="ECO:0000256" key="9">
    <source>
        <dbReference type="ARBA" id="ARBA00022777"/>
    </source>
</evidence>
<dbReference type="InterPro" id="IPR008656">
    <property type="entry name" value="Inositol_tetrakis-P_1-kinase"/>
</dbReference>
<protein>
    <submittedName>
        <fullName evidence="14">Inositol-tetrakisphosphate 1-kinase 4</fullName>
    </submittedName>
</protein>
<comment type="similarity">
    <text evidence="4">Belongs to the ITPK1 family.</text>
</comment>
<dbReference type="GO" id="GO:0000287">
    <property type="term" value="F:magnesium ion binding"/>
    <property type="evidence" value="ECO:0007669"/>
    <property type="project" value="InterPro"/>
</dbReference>
<feature type="domain" description="Inositol 1,3,4-trisphosphate 5/6-kinase ATP-grasp" evidence="12">
    <location>
        <begin position="216"/>
        <end position="302"/>
    </location>
</feature>
<comment type="subunit">
    <text evidence="5">Monomer.</text>
</comment>
<evidence type="ECO:0000256" key="8">
    <source>
        <dbReference type="ARBA" id="ARBA00022741"/>
    </source>
</evidence>
<evidence type="ECO:0000256" key="10">
    <source>
        <dbReference type="ARBA" id="ARBA00022840"/>
    </source>
</evidence>
<feature type="domain" description="Inositol-tetrakisphosphate 1-kinase N-terminal" evidence="13">
    <location>
        <begin position="98"/>
        <end position="175"/>
    </location>
</feature>
<organism evidence="14 15">
    <name type="scientific">Acorus gramineus</name>
    <name type="common">Dwarf sweet flag</name>
    <dbReference type="NCBI Taxonomy" id="55184"/>
    <lineage>
        <taxon>Eukaryota</taxon>
        <taxon>Viridiplantae</taxon>
        <taxon>Streptophyta</taxon>
        <taxon>Embryophyta</taxon>
        <taxon>Tracheophyta</taxon>
        <taxon>Spermatophyta</taxon>
        <taxon>Magnoliopsida</taxon>
        <taxon>Liliopsida</taxon>
        <taxon>Acoraceae</taxon>
        <taxon>Acorus</taxon>
    </lineage>
</organism>
<evidence type="ECO:0000256" key="5">
    <source>
        <dbReference type="ARBA" id="ARBA00011245"/>
    </source>
</evidence>
<reference evidence="14" key="1">
    <citation type="journal article" date="2023" name="Nat. Commun.">
        <title>Diploid and tetraploid genomes of Acorus and the evolution of monocots.</title>
        <authorList>
            <person name="Ma L."/>
            <person name="Liu K.W."/>
            <person name="Li Z."/>
            <person name="Hsiao Y.Y."/>
            <person name="Qi Y."/>
            <person name="Fu T."/>
            <person name="Tang G.D."/>
            <person name="Zhang D."/>
            <person name="Sun W.H."/>
            <person name="Liu D.K."/>
            <person name="Li Y."/>
            <person name="Chen G.Z."/>
            <person name="Liu X.D."/>
            <person name="Liao X.Y."/>
            <person name="Jiang Y.T."/>
            <person name="Yu X."/>
            <person name="Hao Y."/>
            <person name="Huang J."/>
            <person name="Zhao X.W."/>
            <person name="Ke S."/>
            <person name="Chen Y.Y."/>
            <person name="Wu W.L."/>
            <person name="Hsu J.L."/>
            <person name="Lin Y.F."/>
            <person name="Huang M.D."/>
            <person name="Li C.Y."/>
            <person name="Huang L."/>
            <person name="Wang Z.W."/>
            <person name="Zhao X."/>
            <person name="Zhong W.Y."/>
            <person name="Peng D.H."/>
            <person name="Ahmad S."/>
            <person name="Lan S."/>
            <person name="Zhang J.S."/>
            <person name="Tsai W.C."/>
            <person name="Van de Peer Y."/>
            <person name="Liu Z.J."/>
        </authorList>
    </citation>
    <scope>NUCLEOTIDE SEQUENCE</scope>
    <source>
        <strain evidence="14">SCP</strain>
    </source>
</reference>
<dbReference type="EMBL" id="JAUJYN010000005">
    <property type="protein sequence ID" value="KAK1271878.1"/>
    <property type="molecule type" value="Genomic_DNA"/>
</dbReference>
<evidence type="ECO:0000256" key="6">
    <source>
        <dbReference type="ARBA" id="ARBA00022679"/>
    </source>
</evidence>
<sequence length="382" mass="41777">MVGVVGGVAVEESFIFGEDGNGNASLPQSSASLLRLLHYSNIPMAILCGDSVPSEKESRGTPIMTVGYVMKPSREEDFLKAGLRHRHAVARGAFPMNPSQNGLMFIPIQMDLPLSYQMQYVDIILHKATDEIIAIDPCASSNFSGGISYSKGMQELKRYIQDHPECCVIDPLDNIHPLLDRFRIQQILLGLEVPFLNGHKTLPKILFKVSSFSEPNLEGRLSEANLSFPNIVKPQVACGVADAHNMAVVFRAEDFKGLSVPVPAIIQEYVDHGSSIYKFYVLGENVFHATRKSMPNANVLLSSSEENGSAPILFDSLKSLPTSNEGQGSNAGKHSLDVQEGSGDHVIVDVNYLPSFKEIPVSEAIPAFWDAIRSSYDSRKAK</sequence>
<dbReference type="Gene3D" id="3.40.50.11370">
    <property type="match status" value="1"/>
</dbReference>
<evidence type="ECO:0000313" key="15">
    <source>
        <dbReference type="Proteomes" id="UP001179952"/>
    </source>
</evidence>
<comment type="cofactor">
    <cofactor evidence="3">
        <name>Mg(2+)</name>
        <dbReference type="ChEBI" id="CHEBI:18420"/>
    </cofactor>
</comment>
<dbReference type="GO" id="GO:0032957">
    <property type="term" value="P:inositol trisphosphate metabolic process"/>
    <property type="evidence" value="ECO:0007669"/>
    <property type="project" value="InterPro"/>
</dbReference>
<evidence type="ECO:0000259" key="12">
    <source>
        <dbReference type="Pfam" id="PF05770"/>
    </source>
</evidence>
<evidence type="ECO:0000256" key="11">
    <source>
        <dbReference type="ARBA" id="ARBA00022842"/>
    </source>
</evidence>
<dbReference type="GO" id="GO:0047325">
    <property type="term" value="F:inositol-3,4,5,6-tetrakisphosphate 1-kinase activity"/>
    <property type="evidence" value="ECO:0007669"/>
    <property type="project" value="InterPro"/>
</dbReference>
<keyword evidence="6" id="KW-0808">Transferase</keyword>
<dbReference type="PANTHER" id="PTHR14217">
    <property type="entry name" value="INOSITOL-TETRAKISPHOSPHATE 1-KINASE"/>
    <property type="match status" value="1"/>
</dbReference>
<dbReference type="InterPro" id="IPR040464">
    <property type="entry name" value="InsP(3)kin_ATP-grasp"/>
</dbReference>
<evidence type="ECO:0000256" key="1">
    <source>
        <dbReference type="ARBA" id="ARBA00000399"/>
    </source>
</evidence>
<dbReference type="GO" id="GO:0052725">
    <property type="term" value="F:inositol-1,3,4-trisphosphate 6-kinase activity"/>
    <property type="evidence" value="ECO:0007669"/>
    <property type="project" value="InterPro"/>
</dbReference>
<evidence type="ECO:0000256" key="4">
    <source>
        <dbReference type="ARBA" id="ARBA00009601"/>
    </source>
</evidence>
<reference evidence="14" key="2">
    <citation type="submission" date="2023-06" db="EMBL/GenBank/DDBJ databases">
        <authorList>
            <person name="Ma L."/>
            <person name="Liu K.-W."/>
            <person name="Li Z."/>
            <person name="Hsiao Y.-Y."/>
            <person name="Qi Y."/>
            <person name="Fu T."/>
            <person name="Tang G."/>
            <person name="Zhang D."/>
            <person name="Sun W.-H."/>
            <person name="Liu D.-K."/>
            <person name="Li Y."/>
            <person name="Chen G.-Z."/>
            <person name="Liu X.-D."/>
            <person name="Liao X.-Y."/>
            <person name="Jiang Y.-T."/>
            <person name="Yu X."/>
            <person name="Hao Y."/>
            <person name="Huang J."/>
            <person name="Zhao X.-W."/>
            <person name="Ke S."/>
            <person name="Chen Y.-Y."/>
            <person name="Wu W.-L."/>
            <person name="Hsu J.-L."/>
            <person name="Lin Y.-F."/>
            <person name="Huang M.-D."/>
            <person name="Li C.-Y."/>
            <person name="Huang L."/>
            <person name="Wang Z.-W."/>
            <person name="Zhao X."/>
            <person name="Zhong W.-Y."/>
            <person name="Peng D.-H."/>
            <person name="Ahmad S."/>
            <person name="Lan S."/>
            <person name="Zhang J.-S."/>
            <person name="Tsai W.-C."/>
            <person name="Van De Peer Y."/>
            <person name="Liu Z.-J."/>
        </authorList>
    </citation>
    <scope>NUCLEOTIDE SEQUENCE</scope>
    <source>
        <strain evidence="14">SCP</strain>
        <tissue evidence="14">Leaves</tissue>
    </source>
</reference>
<keyword evidence="9" id="KW-0418">Kinase</keyword>
<dbReference type="PANTHER" id="PTHR14217:SF1">
    <property type="entry name" value="INOSITOL-TETRAKISPHOSPHATE 1-KINASE"/>
    <property type="match status" value="1"/>
</dbReference>
<evidence type="ECO:0000256" key="3">
    <source>
        <dbReference type="ARBA" id="ARBA00001946"/>
    </source>
</evidence>
<keyword evidence="15" id="KW-1185">Reference proteome</keyword>
<dbReference type="Gene3D" id="3.30.1490.220">
    <property type="match status" value="1"/>
</dbReference>
<evidence type="ECO:0000256" key="7">
    <source>
        <dbReference type="ARBA" id="ARBA00022723"/>
    </source>
</evidence>
<keyword evidence="8" id="KW-0547">Nucleotide-binding</keyword>
<keyword evidence="7" id="KW-0479">Metal-binding</keyword>
<dbReference type="Proteomes" id="UP001179952">
    <property type="component" value="Unassembled WGS sequence"/>
</dbReference>
<comment type="catalytic activity">
    <reaction evidence="2">
        <text>1D-myo-inositol 1,3,4-trisphosphate + ATP = 1D-myo-inositol 1,3,4,5-tetrakisphosphate + ADP + H(+)</text>
        <dbReference type="Rhea" id="RHEA:13253"/>
        <dbReference type="ChEBI" id="CHEBI:15378"/>
        <dbReference type="ChEBI" id="CHEBI:30616"/>
        <dbReference type="ChEBI" id="CHEBI:57895"/>
        <dbReference type="ChEBI" id="CHEBI:58414"/>
        <dbReference type="ChEBI" id="CHEBI:456216"/>
        <dbReference type="EC" id="2.7.1.159"/>
    </reaction>
</comment>
<dbReference type="GO" id="GO:0005524">
    <property type="term" value="F:ATP binding"/>
    <property type="evidence" value="ECO:0007669"/>
    <property type="project" value="UniProtKB-KW"/>
</dbReference>
<dbReference type="Pfam" id="PF05770">
    <property type="entry name" value="Ins134_P3_kin"/>
    <property type="match status" value="1"/>
</dbReference>
<accession>A0AAV9B6A6</accession>
<dbReference type="Pfam" id="PF17927">
    <property type="entry name" value="Ins134_P3_kin_N"/>
    <property type="match status" value="1"/>
</dbReference>
<comment type="caution">
    <text evidence="14">The sequence shown here is derived from an EMBL/GenBank/DDBJ whole genome shotgun (WGS) entry which is preliminary data.</text>
</comment>
<proteinExistence type="inferred from homology"/>
<dbReference type="AlphaFoldDB" id="A0AAV9B6A6"/>
<name>A0AAV9B6A6_ACOGR</name>
<gene>
    <name evidence="14" type="ORF">QJS04_geneDACA006129</name>
</gene>
<evidence type="ECO:0000313" key="14">
    <source>
        <dbReference type="EMBL" id="KAK1271878.1"/>
    </source>
</evidence>
<comment type="catalytic activity">
    <reaction evidence="1">
        <text>1D-myo-inositol 1,3,4-trisphosphate + ATP = 1D-myo-inositol 1,3,4,6-tetrakisphosphate + ADP + H(+)</text>
        <dbReference type="Rhea" id="RHEA:20940"/>
        <dbReference type="ChEBI" id="CHEBI:15378"/>
        <dbReference type="ChEBI" id="CHEBI:30616"/>
        <dbReference type="ChEBI" id="CHEBI:57660"/>
        <dbReference type="ChEBI" id="CHEBI:58414"/>
        <dbReference type="ChEBI" id="CHEBI:456216"/>
        <dbReference type="EC" id="2.7.1.159"/>
    </reaction>
</comment>
<dbReference type="GO" id="GO:0052726">
    <property type="term" value="F:inositol-1,3,4-trisphosphate 5-kinase activity"/>
    <property type="evidence" value="ECO:0007669"/>
    <property type="project" value="InterPro"/>
</dbReference>
<evidence type="ECO:0000256" key="2">
    <source>
        <dbReference type="ARBA" id="ARBA00000680"/>
    </source>
</evidence>
<keyword evidence="11" id="KW-0460">Magnesium</keyword>
<evidence type="ECO:0000259" key="13">
    <source>
        <dbReference type="Pfam" id="PF17927"/>
    </source>
</evidence>
<dbReference type="InterPro" id="IPR041429">
    <property type="entry name" value="ITPK1_N"/>
</dbReference>
<keyword evidence="10" id="KW-0067">ATP-binding</keyword>
<dbReference type="GO" id="GO:0005737">
    <property type="term" value="C:cytoplasm"/>
    <property type="evidence" value="ECO:0007669"/>
    <property type="project" value="TreeGrafter"/>
</dbReference>